<dbReference type="EMBL" id="MFJL01000045">
    <property type="protein sequence ID" value="OGG12530.1"/>
    <property type="molecule type" value="Genomic_DNA"/>
</dbReference>
<sequence length="80" mass="9238">MQLFTDFYTRVSVYHGYVNLHLEGGSDLELAGKDLRNTKIALIDTASRFFVPINSVTSNLIIEDWFKIYKEIYPYLSVVS</sequence>
<protein>
    <submittedName>
        <fullName evidence="1">Uncharacterized protein</fullName>
    </submittedName>
</protein>
<comment type="caution">
    <text evidence="1">The sequence shown here is derived from an EMBL/GenBank/DDBJ whole genome shotgun (WGS) entry which is preliminary data.</text>
</comment>
<name>A0A1F5ZJ88_9BACT</name>
<evidence type="ECO:0000313" key="1">
    <source>
        <dbReference type="EMBL" id="OGG12530.1"/>
    </source>
</evidence>
<dbReference type="Proteomes" id="UP000176923">
    <property type="component" value="Unassembled WGS sequence"/>
</dbReference>
<reference evidence="1 2" key="1">
    <citation type="journal article" date="2016" name="Nat. Commun.">
        <title>Thousands of microbial genomes shed light on interconnected biogeochemical processes in an aquifer system.</title>
        <authorList>
            <person name="Anantharaman K."/>
            <person name="Brown C.T."/>
            <person name="Hug L.A."/>
            <person name="Sharon I."/>
            <person name="Castelle C.J."/>
            <person name="Probst A.J."/>
            <person name="Thomas B.C."/>
            <person name="Singh A."/>
            <person name="Wilkins M.J."/>
            <person name="Karaoz U."/>
            <person name="Brodie E.L."/>
            <person name="Williams K.H."/>
            <person name="Hubbard S.S."/>
            <person name="Banfield J.F."/>
        </authorList>
    </citation>
    <scope>NUCLEOTIDE SEQUENCE [LARGE SCALE GENOMIC DNA]</scope>
</reference>
<evidence type="ECO:0000313" key="2">
    <source>
        <dbReference type="Proteomes" id="UP000176923"/>
    </source>
</evidence>
<organism evidence="1 2">
    <name type="scientific">Candidatus Gottesmanbacteria bacterium RIFCSPHIGHO2_02_FULL_39_11</name>
    <dbReference type="NCBI Taxonomy" id="1798382"/>
    <lineage>
        <taxon>Bacteria</taxon>
        <taxon>Candidatus Gottesmaniibacteriota</taxon>
    </lineage>
</organism>
<proteinExistence type="predicted"/>
<accession>A0A1F5ZJ88</accession>
<dbReference type="AlphaFoldDB" id="A0A1F5ZJ88"/>
<gene>
    <name evidence="1" type="ORF">A3D77_02545</name>
</gene>